<dbReference type="GO" id="GO:0000776">
    <property type="term" value="C:kinetochore"/>
    <property type="evidence" value="ECO:0007669"/>
    <property type="project" value="TreeGrafter"/>
</dbReference>
<dbReference type="GeneID" id="27722733"/>
<feature type="compositionally biased region" description="Polar residues" evidence="7">
    <location>
        <begin position="741"/>
        <end position="768"/>
    </location>
</feature>
<feature type="region of interest" description="Disordered" evidence="7">
    <location>
        <begin position="1264"/>
        <end position="1286"/>
    </location>
</feature>
<dbReference type="EMBL" id="JOWA01000088">
    <property type="protein sequence ID" value="KEZ44620.1"/>
    <property type="molecule type" value="Genomic_DNA"/>
</dbReference>
<feature type="compositionally biased region" description="Low complexity" evidence="7">
    <location>
        <begin position="701"/>
        <end position="712"/>
    </location>
</feature>
<dbReference type="PROSITE" id="PS00107">
    <property type="entry name" value="PROTEIN_KINASE_ATP"/>
    <property type="match status" value="1"/>
</dbReference>
<gene>
    <name evidence="9" type="ORF">SAPIO_CDS3661</name>
</gene>
<feature type="compositionally biased region" description="Pro residues" evidence="7">
    <location>
        <begin position="258"/>
        <end position="271"/>
    </location>
</feature>
<dbReference type="GO" id="GO:0005634">
    <property type="term" value="C:nucleus"/>
    <property type="evidence" value="ECO:0007669"/>
    <property type="project" value="TreeGrafter"/>
</dbReference>
<dbReference type="GO" id="GO:0004674">
    <property type="term" value="F:protein serine/threonine kinase activity"/>
    <property type="evidence" value="ECO:0007669"/>
    <property type="project" value="UniProtKB-KW"/>
</dbReference>
<reference evidence="9 10" key="1">
    <citation type="journal article" date="2014" name="Genome Announc.">
        <title>Draft genome sequence of the pathogenic fungus Scedosporium apiospermum.</title>
        <authorList>
            <person name="Vandeputte P."/>
            <person name="Ghamrawi S."/>
            <person name="Rechenmann M."/>
            <person name="Iltis A."/>
            <person name="Giraud S."/>
            <person name="Fleury M."/>
            <person name="Thornton C."/>
            <person name="Delhaes L."/>
            <person name="Meyer W."/>
            <person name="Papon N."/>
            <person name="Bouchara J.P."/>
        </authorList>
    </citation>
    <scope>NUCLEOTIDE SEQUENCE [LARGE SCALE GENOMIC DNA]</scope>
    <source>
        <strain evidence="9 10">IHEM 14462</strain>
    </source>
</reference>
<dbReference type="PANTHER" id="PTHR24345">
    <property type="entry name" value="SERINE/THREONINE-PROTEIN KINASE PLK"/>
    <property type="match status" value="1"/>
</dbReference>
<dbReference type="Proteomes" id="UP000028545">
    <property type="component" value="Unassembled WGS sequence"/>
</dbReference>
<proteinExistence type="predicted"/>
<evidence type="ECO:0000256" key="7">
    <source>
        <dbReference type="SAM" id="MobiDB-lite"/>
    </source>
</evidence>
<dbReference type="HOGENOM" id="CLU_000288_46_0_1"/>
<evidence type="ECO:0000256" key="2">
    <source>
        <dbReference type="ARBA" id="ARBA00022679"/>
    </source>
</evidence>
<dbReference type="CDD" id="cd13118">
    <property type="entry name" value="POLO_box_1"/>
    <property type="match status" value="1"/>
</dbReference>
<keyword evidence="1" id="KW-0723">Serine/threonine-protein kinase</keyword>
<dbReference type="OrthoDB" id="408964at2759"/>
<feature type="binding site" evidence="6">
    <location>
        <position position="307"/>
    </location>
    <ligand>
        <name>ATP</name>
        <dbReference type="ChEBI" id="CHEBI:30616"/>
    </ligand>
</feature>
<keyword evidence="10" id="KW-1185">Reference proteome</keyword>
<keyword evidence="3 6" id="KW-0547">Nucleotide-binding</keyword>
<accession>A0A084GBA8</accession>
<comment type="caution">
    <text evidence="9">The sequence shown here is derived from an EMBL/GenBank/DDBJ whole genome shotgun (WGS) entry which is preliminary data.</text>
</comment>
<organism evidence="9 10">
    <name type="scientific">Pseudallescheria apiosperma</name>
    <name type="common">Scedosporium apiospermum</name>
    <dbReference type="NCBI Taxonomy" id="563466"/>
    <lineage>
        <taxon>Eukaryota</taxon>
        <taxon>Fungi</taxon>
        <taxon>Dikarya</taxon>
        <taxon>Ascomycota</taxon>
        <taxon>Pezizomycotina</taxon>
        <taxon>Sordariomycetes</taxon>
        <taxon>Hypocreomycetidae</taxon>
        <taxon>Microascales</taxon>
        <taxon>Microascaceae</taxon>
        <taxon>Scedosporium</taxon>
    </lineage>
</organism>
<dbReference type="Gene3D" id="3.30.1120.30">
    <property type="entry name" value="POLO box domain"/>
    <property type="match status" value="1"/>
</dbReference>
<dbReference type="Pfam" id="PF00069">
    <property type="entry name" value="Pkinase"/>
    <property type="match status" value="1"/>
</dbReference>
<name>A0A084GBA8_PSEDA</name>
<evidence type="ECO:0000313" key="10">
    <source>
        <dbReference type="Proteomes" id="UP000028545"/>
    </source>
</evidence>
<evidence type="ECO:0000256" key="4">
    <source>
        <dbReference type="ARBA" id="ARBA00022777"/>
    </source>
</evidence>
<dbReference type="SUPFAM" id="SSF82615">
    <property type="entry name" value="Polo-box domain"/>
    <property type="match status" value="2"/>
</dbReference>
<dbReference type="GO" id="GO:0005524">
    <property type="term" value="F:ATP binding"/>
    <property type="evidence" value="ECO:0007669"/>
    <property type="project" value="UniProtKB-UniRule"/>
</dbReference>
<feature type="compositionally biased region" description="Low complexity" evidence="7">
    <location>
        <begin position="1164"/>
        <end position="1174"/>
    </location>
</feature>
<dbReference type="InterPro" id="IPR033701">
    <property type="entry name" value="POLO_box_1"/>
</dbReference>
<keyword evidence="2" id="KW-0808">Transferase</keyword>
<dbReference type="CDD" id="cd14099">
    <property type="entry name" value="STKc_PLK"/>
    <property type="match status" value="1"/>
</dbReference>
<feature type="domain" description="Protein kinase" evidence="8">
    <location>
        <begin position="278"/>
        <end position="539"/>
    </location>
</feature>
<dbReference type="GO" id="GO:0005737">
    <property type="term" value="C:cytoplasm"/>
    <property type="evidence" value="ECO:0007669"/>
    <property type="project" value="TreeGrafter"/>
</dbReference>
<protein>
    <recommendedName>
        <fullName evidence="8">Protein kinase domain-containing protein</fullName>
    </recommendedName>
</protein>
<dbReference type="GO" id="GO:0007052">
    <property type="term" value="P:mitotic spindle organization"/>
    <property type="evidence" value="ECO:0007669"/>
    <property type="project" value="TreeGrafter"/>
</dbReference>
<feature type="compositionally biased region" description="Basic residues" evidence="7">
    <location>
        <begin position="1277"/>
        <end position="1286"/>
    </location>
</feature>
<dbReference type="PROSITE" id="PS50011">
    <property type="entry name" value="PROTEIN_KINASE_DOM"/>
    <property type="match status" value="1"/>
</dbReference>
<dbReference type="VEuPathDB" id="FungiDB:SAPIO_CDS3661"/>
<feature type="compositionally biased region" description="Polar residues" evidence="7">
    <location>
        <begin position="817"/>
        <end position="845"/>
    </location>
</feature>
<dbReference type="InterPro" id="IPR011009">
    <property type="entry name" value="Kinase-like_dom_sf"/>
</dbReference>
<evidence type="ECO:0000256" key="6">
    <source>
        <dbReference type="PROSITE-ProRule" id="PRU10141"/>
    </source>
</evidence>
<dbReference type="InterPro" id="IPR000719">
    <property type="entry name" value="Prot_kinase_dom"/>
</dbReference>
<evidence type="ECO:0000256" key="3">
    <source>
        <dbReference type="ARBA" id="ARBA00022741"/>
    </source>
</evidence>
<dbReference type="SUPFAM" id="SSF56112">
    <property type="entry name" value="Protein kinase-like (PK-like)"/>
    <property type="match status" value="1"/>
</dbReference>
<feature type="compositionally biased region" description="Low complexity" evidence="7">
    <location>
        <begin position="723"/>
        <end position="740"/>
    </location>
</feature>
<sequence>MLCSSLRKRLGWGAVVPDILVDKSLKWREAQIGSHDIAFPVHQPGKRTRTYRISLFTITGVRTSEGRERLKTLARLNGGTDIAALVLVGETAGPGPGEGNGQDYGMSAFLKLQVERRMNRAHGSEQPATRTLTDDMSRRVAQVACCVIGNPLSEKQARVLCTISNSLKDLAETAMSAEGQASLRKCLVPSSSSFPDSFERGRTRSPAHTILSRFRGGIDLEALSPRDANAQRMPNNKAAELKVKAAQFKAAKEKEHPPPPPAQVLEPPTPSNPKGSVYQVGKLLGKGGFAICYYGLLEGTKQRYALKIVKSKMPPKMEQKFQTELQIHSKMKHKNIVNFLRAFSFEQSTYLILELCPNGSLMDMVKRRKGLTEPEVRFYAVQISGAIKYMHGKGIIHRDLKMGNIFLDSRMNAKIGDFGLAALVVTGRDMQTIRRTTLCGTPNYIAPEILEKGKKGHDHSVDIWSLGIIMFAMLTSKPPFQSSTTDEIYRRARDRDYEWPDPETTQKFISGEAKDLVASMLESPESRPDPDSIVQHPWFRVGYMPVPADITPRLRELPPERSEFYMDELTEEQYKESLENLRTLSMDCMVGPYAPVQVIHSQVWKEMAAEEKACLTPMIPLAEGIVYRPFDEWLGEQPQSSSGRVRRLLPSHQQYQQQQQQPPQQIQAQIPQKLQTVTEDLTTKSGTVPTGLLRQPPQSFAAQQRAQGRPAAVMIPRAPPPTSATSINSAASTPMAPPSAVKTSMTTASTVSRQRGVTSERTQQQALETIQREELRLGLRSRPRREGHQVAAEPLALRSRSETIPRIDSEAPARTKLPSSSGHTRAASSASAERQTLTRETQSAPATVRGPSTPMIKSSLFSPLERTAEVAGTQPDIILSRLQRLQTELERALNARTMAIITSKTVAPPHPQVVVKWVDYTNKFGLGYILNDGSIGCVLREIATPEGSKAVLLPPACMVIQNSERHVQLRQDERYADRHQPVPMNRNIHFFENRGEAGLAQLTVSPEEFRVPVGDNGVPAKLGPGSDAYQYRKRERIILWKKFANYMIAYGRDDGVAGDASPLKEAMPSGVEEIDPAQVVIFYQRFGDVGCWVFCDGHLQFNFPDHTKLVLDSTGTWCHFWHLPEFAATQLANAGKLIPNALDERGVLSYPLQTLLNFQTKPNATRSTRSTTASTRRRPEIPPELQGIPAANDFRRKVDFVKRVVKEWVSNGGLGNSSMSRESRLRWTGFRETVNVPIPQKHVWVTVGARWGDRRLTAYVDPRKPEEIGEDIDESRRKKVAARSDM</sequence>
<feature type="compositionally biased region" description="Basic and acidic residues" evidence="7">
    <location>
        <begin position="799"/>
        <end position="813"/>
    </location>
</feature>
<dbReference type="Gene3D" id="1.10.510.10">
    <property type="entry name" value="Transferase(Phosphotransferase) domain 1"/>
    <property type="match status" value="1"/>
</dbReference>
<dbReference type="FunFam" id="3.30.1120.30:FF:000004">
    <property type="entry name" value="Serine/threonine-protein kinase"/>
    <property type="match status" value="1"/>
</dbReference>
<dbReference type="PROSITE" id="PS00108">
    <property type="entry name" value="PROTEIN_KINASE_ST"/>
    <property type="match status" value="1"/>
</dbReference>
<evidence type="ECO:0000259" key="8">
    <source>
        <dbReference type="PROSITE" id="PS50011"/>
    </source>
</evidence>
<feature type="region of interest" description="Disordered" evidence="7">
    <location>
        <begin position="1163"/>
        <end position="1187"/>
    </location>
</feature>
<dbReference type="InterPro" id="IPR017441">
    <property type="entry name" value="Protein_kinase_ATP_BS"/>
</dbReference>
<dbReference type="GO" id="GO:0005816">
    <property type="term" value="C:spindle pole body"/>
    <property type="evidence" value="ECO:0007669"/>
    <property type="project" value="TreeGrafter"/>
</dbReference>
<evidence type="ECO:0000256" key="1">
    <source>
        <dbReference type="ARBA" id="ARBA00022527"/>
    </source>
</evidence>
<dbReference type="RefSeq" id="XP_016644419.1">
    <property type="nucleotide sequence ID" value="XM_016786413.1"/>
</dbReference>
<feature type="region of interest" description="Disordered" evidence="7">
    <location>
        <begin position="637"/>
        <end position="670"/>
    </location>
</feature>
<feature type="region of interest" description="Disordered" evidence="7">
    <location>
        <begin position="248"/>
        <end position="273"/>
    </location>
</feature>
<feature type="region of interest" description="Disordered" evidence="7">
    <location>
        <begin position="685"/>
        <end position="856"/>
    </location>
</feature>
<dbReference type="SMART" id="SM00220">
    <property type="entry name" value="S_TKc"/>
    <property type="match status" value="1"/>
</dbReference>
<dbReference type="GO" id="GO:0000922">
    <property type="term" value="C:spindle pole"/>
    <property type="evidence" value="ECO:0007669"/>
    <property type="project" value="TreeGrafter"/>
</dbReference>
<dbReference type="OMA" id="SPWIDFY"/>
<evidence type="ECO:0000256" key="5">
    <source>
        <dbReference type="ARBA" id="ARBA00022840"/>
    </source>
</evidence>
<dbReference type="KEGG" id="sapo:SAPIO_CDS3661"/>
<dbReference type="InterPro" id="IPR036947">
    <property type="entry name" value="POLO_box_dom_sf"/>
</dbReference>
<keyword evidence="5 6" id="KW-0067">ATP-binding</keyword>
<dbReference type="InterPro" id="IPR008271">
    <property type="entry name" value="Ser/Thr_kinase_AS"/>
</dbReference>
<feature type="compositionally biased region" description="Low complexity" evidence="7">
    <location>
        <begin position="653"/>
        <end position="670"/>
    </location>
</feature>
<dbReference type="PANTHER" id="PTHR24345:SF0">
    <property type="entry name" value="CELL CYCLE SERINE_THREONINE-PROTEIN KINASE CDC5_MSD2"/>
    <property type="match status" value="1"/>
</dbReference>
<keyword evidence="4" id="KW-0418">Kinase</keyword>
<evidence type="ECO:0000313" key="9">
    <source>
        <dbReference type="EMBL" id="KEZ44620.1"/>
    </source>
</evidence>